<dbReference type="Pfam" id="PF01612">
    <property type="entry name" value="DNA_pol_A_exo1"/>
    <property type="match status" value="1"/>
</dbReference>
<organism evidence="4">
    <name type="scientific">Entomoneis paludosa</name>
    <dbReference type="NCBI Taxonomy" id="265537"/>
    <lineage>
        <taxon>Eukaryota</taxon>
        <taxon>Sar</taxon>
        <taxon>Stramenopiles</taxon>
        <taxon>Ochrophyta</taxon>
        <taxon>Bacillariophyta</taxon>
        <taxon>Bacillariophyceae</taxon>
        <taxon>Bacillariophycidae</taxon>
        <taxon>Entomoneidaceae</taxon>
        <taxon>Entomoneis</taxon>
    </lineage>
</organism>
<dbReference type="Pfam" id="PF12796">
    <property type="entry name" value="Ank_2"/>
    <property type="match status" value="1"/>
</dbReference>
<evidence type="ECO:0000256" key="1">
    <source>
        <dbReference type="PROSITE-ProRule" id="PRU00023"/>
    </source>
</evidence>
<reference evidence="4" key="1">
    <citation type="submission" date="2021-01" db="EMBL/GenBank/DDBJ databases">
        <authorList>
            <person name="Corre E."/>
            <person name="Pelletier E."/>
            <person name="Niang G."/>
            <person name="Scheremetjew M."/>
            <person name="Finn R."/>
            <person name="Kale V."/>
            <person name="Holt S."/>
            <person name="Cochrane G."/>
            <person name="Meng A."/>
            <person name="Brown T."/>
            <person name="Cohen L."/>
        </authorList>
    </citation>
    <scope>NUCLEOTIDE SEQUENCE</scope>
    <source>
        <strain evidence="4">CCMP125</strain>
    </source>
</reference>
<dbReference type="AlphaFoldDB" id="A0A7S3DTI3"/>
<dbReference type="PANTHER" id="PTHR47765:SF2">
    <property type="entry name" value="EXONUCLEASE MUT-7 HOMOLOG"/>
    <property type="match status" value="1"/>
</dbReference>
<feature type="repeat" description="ANK" evidence="1">
    <location>
        <begin position="104"/>
        <end position="130"/>
    </location>
</feature>
<dbReference type="SUPFAM" id="SSF53098">
    <property type="entry name" value="Ribonuclease H-like"/>
    <property type="match status" value="1"/>
</dbReference>
<feature type="region of interest" description="Disordered" evidence="2">
    <location>
        <begin position="1"/>
        <end position="48"/>
    </location>
</feature>
<dbReference type="GO" id="GO:0008408">
    <property type="term" value="F:3'-5' exonuclease activity"/>
    <property type="evidence" value="ECO:0007669"/>
    <property type="project" value="InterPro"/>
</dbReference>
<name>A0A7S3DTI3_9STRA</name>
<feature type="repeat" description="ANK" evidence="1">
    <location>
        <begin position="148"/>
        <end position="180"/>
    </location>
</feature>
<proteinExistence type="predicted"/>
<dbReference type="PROSITE" id="PS50297">
    <property type="entry name" value="ANK_REP_REGION"/>
    <property type="match status" value="1"/>
</dbReference>
<dbReference type="InterPro" id="IPR012337">
    <property type="entry name" value="RNaseH-like_sf"/>
</dbReference>
<sequence length="894" mass="99450">MLQVAAKTGGVRVGSIIQQQNSQDPKQTSHQKRDPKSERQGRQPMRKDRLKEYRSFSNVIDKAKLLRSTARNIDRYDDVEILVEEAVANGEFPKLLASRPEEGLARTALHMAAWRGDVRSIQLLLKTAAEHCPELDVVNLISRSEGNYGKTPIFYALTQCREDVVRLLVENDASLLVVNNKGQTPCSIAVSHLNETACQHLFEIEAQQLRNGGTFVDYRKTHSDKKFYGDLDPRFPVDNFNYGEDLSKPLEDFKQSVNLANPSTIVNGVPTEFSPRSIRPTVRWWNREGGSLESANDVDGGAAVTGQITFTQPRPVSKKKSKNQVEPTQGQSTPSSEYDEYPEKLDIQKFDLLTMDFVMENGNDAGSTLIVNCSHTIGQLNEEIERTLESVANPDKDSETCDDSTLVRSAWGLDCEWEPGFDRGKNHPVATLQLSTREKSFLIDVQSLCQQSHDLELSNITPTAIEVELNKTLSSLFSQKNLIIGFGILQDLGKLAASFPHLSCFSNYVSVIDLQAVTSLVYPKNMRPHFSSLQKAVAVLLSKRMDKSQQCSSWTTRPLNSLQIEYATLDAAVLPLLLETIVNTSEVVERYNGQFFTVHANLQSNLRYVFVDDDATRSGDASGEELVWHVPMGTVRKTLGRPVARQCWPSIQATPCLPQLVQAKPKGLSKRERAHVAKVGDFGSTNPKPKPVQLKTLSGNLNNLPIPGITLGYTKDSCAERVVGHTFLNTLPEGTHIGFNRRSGVVETTNCFLVFCNFGAGATVAKQQLHHLGRHRGSEFSGGGRFLTFHLNPKRQNGSERELAKQIINSEHSTESSLDGCNRDLLLFARGGTSSKFLYCGHCRVSQFRVSNDGESLDMELELLDFEALTGESRISDTFVELVKSREEVLNYAL</sequence>
<dbReference type="EMBL" id="HBHT01026799">
    <property type="protein sequence ID" value="CAD9977865.1"/>
    <property type="molecule type" value="Transcribed_RNA"/>
</dbReference>
<keyword evidence="1" id="KW-0040">ANK repeat</keyword>
<dbReference type="GO" id="GO:0003676">
    <property type="term" value="F:nucleic acid binding"/>
    <property type="evidence" value="ECO:0007669"/>
    <property type="project" value="InterPro"/>
</dbReference>
<dbReference type="GO" id="GO:0006139">
    <property type="term" value="P:nucleobase-containing compound metabolic process"/>
    <property type="evidence" value="ECO:0007669"/>
    <property type="project" value="InterPro"/>
</dbReference>
<evidence type="ECO:0000313" key="4">
    <source>
        <dbReference type="EMBL" id="CAD9977865.1"/>
    </source>
</evidence>
<feature type="domain" description="3'-5' exonuclease" evidence="3">
    <location>
        <begin position="412"/>
        <end position="579"/>
    </location>
</feature>
<dbReference type="PANTHER" id="PTHR47765">
    <property type="entry name" value="3'-5' EXONUCLEASE DOMAIN-CONTAINING PROTEIN"/>
    <property type="match status" value="1"/>
</dbReference>
<dbReference type="InterPro" id="IPR036770">
    <property type="entry name" value="Ankyrin_rpt-contain_sf"/>
</dbReference>
<dbReference type="Gene3D" id="3.30.420.10">
    <property type="entry name" value="Ribonuclease H-like superfamily/Ribonuclease H"/>
    <property type="match status" value="1"/>
</dbReference>
<dbReference type="InterPro" id="IPR002562">
    <property type="entry name" value="3'-5'_exonuclease_dom"/>
</dbReference>
<dbReference type="SUPFAM" id="SSF48403">
    <property type="entry name" value="Ankyrin repeat"/>
    <property type="match status" value="1"/>
</dbReference>
<feature type="region of interest" description="Disordered" evidence="2">
    <location>
        <begin position="312"/>
        <end position="341"/>
    </location>
</feature>
<feature type="compositionally biased region" description="Polar residues" evidence="2">
    <location>
        <begin position="324"/>
        <end position="336"/>
    </location>
</feature>
<accession>A0A7S3DTI3</accession>
<evidence type="ECO:0000256" key="2">
    <source>
        <dbReference type="SAM" id="MobiDB-lite"/>
    </source>
</evidence>
<dbReference type="InterPro" id="IPR036397">
    <property type="entry name" value="RNaseH_sf"/>
</dbReference>
<dbReference type="SMART" id="SM00248">
    <property type="entry name" value="ANK"/>
    <property type="match status" value="3"/>
</dbReference>
<protein>
    <recommendedName>
        <fullName evidence="3">3'-5' exonuclease domain-containing protein</fullName>
    </recommendedName>
</protein>
<dbReference type="PROSITE" id="PS50088">
    <property type="entry name" value="ANK_REPEAT"/>
    <property type="match status" value="2"/>
</dbReference>
<dbReference type="Gene3D" id="1.25.40.20">
    <property type="entry name" value="Ankyrin repeat-containing domain"/>
    <property type="match status" value="1"/>
</dbReference>
<dbReference type="InterPro" id="IPR002110">
    <property type="entry name" value="Ankyrin_rpt"/>
</dbReference>
<gene>
    <name evidence="4" type="ORF">APAL1065_LOCUS17988</name>
</gene>
<evidence type="ECO:0000259" key="3">
    <source>
        <dbReference type="Pfam" id="PF01612"/>
    </source>
</evidence>
<feature type="compositionally biased region" description="Basic and acidic residues" evidence="2">
    <location>
        <begin position="31"/>
        <end position="48"/>
    </location>
</feature>
<dbReference type="InterPro" id="IPR052408">
    <property type="entry name" value="Exonuclease_MUT-7-like"/>
</dbReference>
<feature type="compositionally biased region" description="Polar residues" evidence="2">
    <location>
        <begin position="16"/>
        <end position="28"/>
    </location>
</feature>